<feature type="domain" description="PDZ" evidence="2">
    <location>
        <begin position="321"/>
        <end position="377"/>
    </location>
</feature>
<evidence type="ECO:0000259" key="2">
    <source>
        <dbReference type="PROSITE" id="PS50106"/>
    </source>
</evidence>
<dbReference type="InterPro" id="IPR001478">
    <property type="entry name" value="PDZ"/>
</dbReference>
<dbReference type="GO" id="GO:0008233">
    <property type="term" value="F:peptidase activity"/>
    <property type="evidence" value="ECO:0007669"/>
    <property type="project" value="UniProtKB-KW"/>
</dbReference>
<feature type="transmembrane region" description="Helical" evidence="1">
    <location>
        <begin position="227"/>
        <end position="246"/>
    </location>
</feature>
<dbReference type="Pfam" id="PF00595">
    <property type="entry name" value="PDZ"/>
    <property type="match status" value="1"/>
</dbReference>
<feature type="transmembrane region" description="Helical" evidence="1">
    <location>
        <begin position="187"/>
        <end position="207"/>
    </location>
</feature>
<dbReference type="PROSITE" id="PS50106">
    <property type="entry name" value="PDZ"/>
    <property type="match status" value="1"/>
</dbReference>
<dbReference type="GO" id="GO:0006508">
    <property type="term" value="P:proteolysis"/>
    <property type="evidence" value="ECO:0007669"/>
    <property type="project" value="UniProtKB-KW"/>
</dbReference>
<keyword evidence="4" id="KW-1185">Reference proteome</keyword>
<accession>A0ABN1JAY1</accession>
<dbReference type="Gene3D" id="2.30.42.10">
    <property type="match status" value="1"/>
</dbReference>
<protein>
    <submittedName>
        <fullName evidence="3">S1C family serine protease</fullName>
    </submittedName>
</protein>
<evidence type="ECO:0000313" key="3">
    <source>
        <dbReference type="EMBL" id="GAA0733862.1"/>
    </source>
</evidence>
<comment type="caution">
    <text evidence="3">The sequence shown here is derived from an EMBL/GenBank/DDBJ whole genome shotgun (WGS) entry which is preliminary data.</text>
</comment>
<feature type="transmembrane region" description="Helical" evidence="1">
    <location>
        <begin position="137"/>
        <end position="161"/>
    </location>
</feature>
<evidence type="ECO:0000313" key="4">
    <source>
        <dbReference type="Proteomes" id="UP001501510"/>
    </source>
</evidence>
<dbReference type="SUPFAM" id="SSF50156">
    <property type="entry name" value="PDZ domain-like"/>
    <property type="match status" value="1"/>
</dbReference>
<feature type="transmembrane region" description="Helical" evidence="1">
    <location>
        <begin position="258"/>
        <end position="277"/>
    </location>
</feature>
<feature type="transmembrane region" description="Helical" evidence="1">
    <location>
        <begin position="53"/>
        <end position="80"/>
    </location>
</feature>
<keyword evidence="3" id="KW-0378">Hydrolase</keyword>
<dbReference type="Proteomes" id="UP001501510">
    <property type="component" value="Unassembled WGS sequence"/>
</dbReference>
<feature type="transmembrane region" description="Helical" evidence="1">
    <location>
        <begin position="86"/>
        <end position="101"/>
    </location>
</feature>
<keyword evidence="3" id="KW-0645">Protease</keyword>
<feature type="transmembrane region" description="Helical" evidence="1">
    <location>
        <begin position="12"/>
        <end position="32"/>
    </location>
</feature>
<dbReference type="RefSeq" id="WP_343758575.1">
    <property type="nucleotide sequence ID" value="NZ_BAAACG010000003.1"/>
</dbReference>
<organism evidence="3 4">
    <name type="scientific">Clostridium oceanicum</name>
    <dbReference type="NCBI Taxonomy" id="1543"/>
    <lineage>
        <taxon>Bacteria</taxon>
        <taxon>Bacillati</taxon>
        <taxon>Bacillota</taxon>
        <taxon>Clostridia</taxon>
        <taxon>Eubacteriales</taxon>
        <taxon>Clostridiaceae</taxon>
        <taxon>Clostridium</taxon>
    </lineage>
</organism>
<dbReference type="SMART" id="SM00228">
    <property type="entry name" value="PDZ"/>
    <property type="match status" value="1"/>
</dbReference>
<gene>
    <name evidence="3" type="ORF">GCM10008906_05300</name>
</gene>
<dbReference type="EMBL" id="BAAACG010000003">
    <property type="protein sequence ID" value="GAA0733862.1"/>
    <property type="molecule type" value="Genomic_DNA"/>
</dbReference>
<name>A0ABN1JAY1_9CLOT</name>
<evidence type="ECO:0000256" key="1">
    <source>
        <dbReference type="SAM" id="Phobius"/>
    </source>
</evidence>
<sequence>MHILMNTLRALAYTLTEPYFLIVLVLLAIILYRKNKRTTIMQKIVIGEKVNTAFELTISQVVLGIFAGVFASIIMAYLGIFFSEDSSIELIFLVSIFFMLFNPRFICFSYSGSVLGILSILLLWISKVTNNPSLNFINIDISALMAMVAVLHFVEAILVMIDGDKGYIPVFSNRNDRIIGGFALQRYWVIPIALFIMLNSNEAASFLSSGTPMPNWWPLVNTSVPKSILNAAVVSLIPFYGVIGYKSVTFTESKKDKAIRSGVFIMMYSITLFILSQLANFNIFFKLLVLVFAPLAHEFMLKFQKNIELNKEPKYISSKDGIMVLDVAENSIAKKMGIKSGDLLIEINNEIINNEEDILKSIKQMYGHISLKVKNQMGNLNTLSYDSVGSYERLGIVLVPKALPKTDSIIKIDNTKFKDVLNNIKNKDKDE</sequence>
<keyword evidence="1" id="KW-0472">Membrane</keyword>
<keyword evidence="1" id="KW-0812">Transmembrane</keyword>
<feature type="transmembrane region" description="Helical" evidence="1">
    <location>
        <begin position="108"/>
        <end position="125"/>
    </location>
</feature>
<reference evidence="3 4" key="1">
    <citation type="journal article" date="2019" name="Int. J. Syst. Evol. Microbiol.">
        <title>The Global Catalogue of Microorganisms (GCM) 10K type strain sequencing project: providing services to taxonomists for standard genome sequencing and annotation.</title>
        <authorList>
            <consortium name="The Broad Institute Genomics Platform"/>
            <consortium name="The Broad Institute Genome Sequencing Center for Infectious Disease"/>
            <person name="Wu L."/>
            <person name="Ma J."/>
        </authorList>
    </citation>
    <scope>NUCLEOTIDE SEQUENCE [LARGE SCALE GENOMIC DNA]</scope>
    <source>
        <strain evidence="3 4">JCM 1407</strain>
    </source>
</reference>
<keyword evidence="1" id="KW-1133">Transmembrane helix</keyword>
<dbReference type="InterPro" id="IPR036034">
    <property type="entry name" value="PDZ_sf"/>
</dbReference>
<proteinExistence type="predicted"/>